<dbReference type="PIRSF" id="PIRSF036410">
    <property type="entry name" value="EutE_PduP"/>
    <property type="match status" value="1"/>
</dbReference>
<dbReference type="InterPro" id="IPR016161">
    <property type="entry name" value="Ald_DH/histidinol_DH"/>
</dbReference>
<dbReference type="Proteomes" id="UP000013085">
    <property type="component" value="Unassembled WGS sequence"/>
</dbReference>
<evidence type="ECO:0000313" key="4">
    <source>
        <dbReference type="EMBL" id="ENZ17687.1"/>
    </source>
</evidence>
<dbReference type="InterPro" id="IPR015590">
    <property type="entry name" value="Aldehyde_DH_dom"/>
</dbReference>
<dbReference type="GO" id="GO:0008774">
    <property type="term" value="F:acetaldehyde dehydrogenase (acetylating) activity"/>
    <property type="evidence" value="ECO:0007669"/>
    <property type="project" value="InterPro"/>
</dbReference>
<dbReference type="AlphaFoldDB" id="A0A0E2HD93"/>
<evidence type="ECO:0000313" key="5">
    <source>
        <dbReference type="Proteomes" id="UP000013085"/>
    </source>
</evidence>
<sequence>MEISEKEVEAIVRSVLSGLGQKSFQAEALHVKDKMCSDGEDGIFELVEDAIEAASKAQKEWVHRYKLKDRKRIIEAIRVTSRAHAESLARMVHEETGMGRYEDKITKHMAVIDKTPGVECLVTDAISGDEGLMIEEPAPFGVIGAITPSTNPTETMINNTISMIAGGNAVVFNVHPGAKKCCAYCLQILHRAIVENGGPKNLITMQREPDMDAVHKLTSSPHIRLMVGTGGMGMVHALLCSGKRTIGAGAGNPPVVVDDTADLSLAARELYRGASFDNNLLCLAEKEVFVMDNVAEELVDRLVGEGAYLLDDLQLKKITELAMVNKDGKYEVNKKWVGKDAGKFLEAIGIQEHREPRLLICVTDRSHPFVKVEQLMPVLPIVRCGSFEKCVEWAVDTEAGNRHTASIFSKNVEHMTLFGKEIETTIYTKNGATLKGIGIGGEGHTTMTIAGPTGEGLTCARSFTRRRRCMLAEGGLRII</sequence>
<keyword evidence="1" id="KW-0560">Oxidoreductase</keyword>
<dbReference type="Gene3D" id="3.40.309.10">
    <property type="entry name" value="Aldehyde Dehydrogenase, Chain A, domain 2"/>
    <property type="match status" value="1"/>
</dbReference>
<keyword evidence="2" id="KW-0520">NAD</keyword>
<dbReference type="CDD" id="cd07121">
    <property type="entry name" value="ALDH_EutE"/>
    <property type="match status" value="1"/>
</dbReference>
<accession>A0A0E2HD93</accession>
<reference evidence="4 5" key="1">
    <citation type="submission" date="2013-01" db="EMBL/GenBank/DDBJ databases">
        <title>The Genome Sequence of Clostridium clostridioforme 90A8.</title>
        <authorList>
            <consortium name="The Broad Institute Genome Sequencing Platform"/>
            <person name="Earl A."/>
            <person name="Ward D."/>
            <person name="Feldgarden M."/>
            <person name="Gevers D."/>
            <person name="Courvalin P."/>
            <person name="Lambert T."/>
            <person name="Walker B."/>
            <person name="Young S.K."/>
            <person name="Zeng Q."/>
            <person name="Gargeya S."/>
            <person name="Fitzgerald M."/>
            <person name="Haas B."/>
            <person name="Abouelleil A."/>
            <person name="Alvarado L."/>
            <person name="Arachchi H.M."/>
            <person name="Berlin A.M."/>
            <person name="Chapman S.B."/>
            <person name="Dewar J."/>
            <person name="Goldberg J."/>
            <person name="Griggs A."/>
            <person name="Gujja S."/>
            <person name="Hansen M."/>
            <person name="Howarth C."/>
            <person name="Imamovic A."/>
            <person name="Larimer J."/>
            <person name="McCowan C."/>
            <person name="Murphy C."/>
            <person name="Neiman D."/>
            <person name="Pearson M."/>
            <person name="Priest M."/>
            <person name="Roberts A."/>
            <person name="Saif S."/>
            <person name="Shea T."/>
            <person name="Sisk P."/>
            <person name="Sykes S."/>
            <person name="Wortman J."/>
            <person name="Nusbaum C."/>
            <person name="Birren B."/>
        </authorList>
    </citation>
    <scope>NUCLEOTIDE SEQUENCE [LARGE SCALE GENOMIC DNA]</scope>
    <source>
        <strain evidence="4 5">90A8</strain>
    </source>
</reference>
<dbReference type="HOGENOM" id="CLU_028794_1_0_9"/>
<name>A0A0E2HD93_9FIRM</name>
<dbReference type="InterPro" id="IPR012408">
    <property type="entry name" value="Acetald_propionald_DH-rel"/>
</dbReference>
<dbReference type="Gene3D" id="3.40.605.10">
    <property type="entry name" value="Aldehyde Dehydrogenase, Chain A, domain 1"/>
    <property type="match status" value="1"/>
</dbReference>
<protein>
    <recommendedName>
        <fullName evidence="3">Aldehyde dehydrogenase domain-containing protein</fullName>
    </recommendedName>
</protein>
<dbReference type="SUPFAM" id="SSF53720">
    <property type="entry name" value="ALDH-like"/>
    <property type="match status" value="1"/>
</dbReference>
<feature type="domain" description="Aldehyde dehydrogenase" evidence="3">
    <location>
        <begin position="45"/>
        <end position="434"/>
    </location>
</feature>
<evidence type="ECO:0000256" key="1">
    <source>
        <dbReference type="ARBA" id="ARBA00023002"/>
    </source>
</evidence>
<comment type="caution">
    <text evidence="4">The sequence shown here is derived from an EMBL/GenBank/DDBJ whole genome shotgun (WGS) entry which is preliminary data.</text>
</comment>
<gene>
    <name evidence="4" type="ORF">HMPREF1090_01637</name>
</gene>
<dbReference type="NCBIfam" id="NF011927">
    <property type="entry name" value="PRK15398.1"/>
    <property type="match status" value="1"/>
</dbReference>
<dbReference type="RefSeq" id="WP_002595493.1">
    <property type="nucleotide sequence ID" value="NZ_KB851018.1"/>
</dbReference>
<proteinExistence type="predicted"/>
<dbReference type="Pfam" id="PF00171">
    <property type="entry name" value="Aldedh"/>
    <property type="match status" value="1"/>
</dbReference>
<evidence type="ECO:0000256" key="2">
    <source>
        <dbReference type="ARBA" id="ARBA00023027"/>
    </source>
</evidence>
<dbReference type="EMBL" id="AGYR01000013">
    <property type="protein sequence ID" value="ENZ17687.1"/>
    <property type="molecule type" value="Genomic_DNA"/>
</dbReference>
<dbReference type="InterPro" id="IPR016162">
    <property type="entry name" value="Ald_DH_N"/>
</dbReference>
<dbReference type="InterPro" id="IPR016163">
    <property type="entry name" value="Ald_DH_C"/>
</dbReference>
<evidence type="ECO:0000259" key="3">
    <source>
        <dbReference type="Pfam" id="PF00171"/>
    </source>
</evidence>
<dbReference type="PATRIC" id="fig|999408.3.peg.1764"/>
<organism evidence="4 5">
    <name type="scientific">[Clostridium] clostridioforme 90A8</name>
    <dbReference type="NCBI Taxonomy" id="999408"/>
    <lineage>
        <taxon>Bacteria</taxon>
        <taxon>Bacillati</taxon>
        <taxon>Bacillota</taxon>
        <taxon>Clostridia</taxon>
        <taxon>Lachnospirales</taxon>
        <taxon>Lachnospiraceae</taxon>
        <taxon>Enterocloster</taxon>
    </lineage>
</organism>
<dbReference type="PANTHER" id="PTHR11699">
    <property type="entry name" value="ALDEHYDE DEHYDROGENASE-RELATED"/>
    <property type="match status" value="1"/>
</dbReference>